<comment type="subcellular location">
    <subcellularLocation>
        <location evidence="1 6">Membrane</location>
        <topology evidence="1 6">Multi-pass membrane protein</topology>
    </subcellularLocation>
</comment>
<dbReference type="PANTHER" id="PTHR12608:SF1">
    <property type="entry name" value="TRANSMEMBRANE PROTEIN 165"/>
    <property type="match status" value="1"/>
</dbReference>
<dbReference type="AlphaFoldDB" id="A0A0A1ZEV6"/>
<dbReference type="GO" id="GO:0046873">
    <property type="term" value="F:metal ion transmembrane transporter activity"/>
    <property type="evidence" value="ECO:0007669"/>
    <property type="project" value="InterPro"/>
</dbReference>
<comment type="caution">
    <text evidence="6">Lacks conserved residue(s) required for the propagation of feature annotation.</text>
</comment>
<dbReference type="RefSeq" id="WP_072012896.1">
    <property type="nucleotide sequence ID" value="NZ_CP138934.1"/>
</dbReference>
<dbReference type="Proteomes" id="UP000030598">
    <property type="component" value="Unassembled WGS sequence"/>
</dbReference>
<protein>
    <recommendedName>
        <fullName evidence="6">GDT1 family protein</fullName>
    </recommendedName>
</protein>
<dbReference type="Pfam" id="PF01169">
    <property type="entry name" value="GDT1"/>
    <property type="match status" value="1"/>
</dbReference>
<evidence type="ECO:0000256" key="6">
    <source>
        <dbReference type="RuleBase" id="RU365102"/>
    </source>
</evidence>
<evidence type="ECO:0000256" key="2">
    <source>
        <dbReference type="ARBA" id="ARBA00009190"/>
    </source>
</evidence>
<evidence type="ECO:0000313" key="8">
    <source>
        <dbReference type="Proteomes" id="UP000030598"/>
    </source>
</evidence>
<evidence type="ECO:0000256" key="1">
    <source>
        <dbReference type="ARBA" id="ARBA00004141"/>
    </source>
</evidence>
<evidence type="ECO:0000256" key="4">
    <source>
        <dbReference type="ARBA" id="ARBA00022989"/>
    </source>
</evidence>
<dbReference type="InterPro" id="IPR001727">
    <property type="entry name" value="GDT1-like"/>
</dbReference>
<gene>
    <name evidence="7" type="ORF">EU91_0991</name>
</gene>
<keyword evidence="5 6" id="KW-0472">Membrane</keyword>
<dbReference type="PANTHER" id="PTHR12608">
    <property type="entry name" value="TRANSMEMBRANE PROTEIN HTP-1 RELATED"/>
    <property type="match status" value="1"/>
</dbReference>
<keyword evidence="3 6" id="KW-0812">Transmembrane</keyword>
<feature type="transmembrane region" description="Helical" evidence="6">
    <location>
        <begin position="68"/>
        <end position="87"/>
    </location>
</feature>
<feature type="transmembrane region" description="Helical" evidence="6">
    <location>
        <begin position="37"/>
        <end position="56"/>
    </location>
</feature>
<keyword evidence="4 6" id="KW-1133">Transmembrane helix</keyword>
<organism evidence="7 8">
    <name type="scientific">Prochlorococcus marinus str. GP2</name>
    <dbReference type="NCBI Taxonomy" id="59925"/>
    <lineage>
        <taxon>Bacteria</taxon>
        <taxon>Bacillati</taxon>
        <taxon>Cyanobacteriota</taxon>
        <taxon>Cyanophyceae</taxon>
        <taxon>Synechococcales</taxon>
        <taxon>Prochlorococcaceae</taxon>
        <taxon>Prochlorococcus</taxon>
    </lineage>
</organism>
<accession>A0A0A1ZEV6</accession>
<proteinExistence type="inferred from homology"/>
<evidence type="ECO:0000256" key="3">
    <source>
        <dbReference type="ARBA" id="ARBA00022692"/>
    </source>
</evidence>
<comment type="caution">
    <text evidence="7">The sequence shown here is derived from an EMBL/GenBank/DDBJ whole genome shotgun (WGS) entry which is preliminary data.</text>
</comment>
<dbReference type="STRING" id="59925.EU91_0991"/>
<dbReference type="GO" id="GO:0016020">
    <property type="term" value="C:membrane"/>
    <property type="evidence" value="ECO:0007669"/>
    <property type="project" value="UniProtKB-SubCell"/>
</dbReference>
<dbReference type="OrthoDB" id="9801356at2"/>
<name>A0A0A1ZEV6_PROMR</name>
<sequence length="103" mass="10908">MILSLLLSTFLTVFVAELGDKTQLATLTISGTSNKPLAVFLGSSSALVFASLLGALTGGSISSFLPEIVLKSIASITFFIIGIRLFINSFAIHKEEKGDKENN</sequence>
<comment type="similarity">
    <text evidence="2 6">Belongs to the GDT1 family.</text>
</comment>
<dbReference type="eggNOG" id="COG2119">
    <property type="taxonomic scope" value="Bacteria"/>
</dbReference>
<dbReference type="EMBL" id="JNAH01000004">
    <property type="protein sequence ID" value="KGF87955.1"/>
    <property type="molecule type" value="Genomic_DNA"/>
</dbReference>
<reference evidence="8" key="1">
    <citation type="journal article" date="2014" name="Sci. Data">
        <title>Genomes of diverse isolates of the marine cyanobacterium Prochlorococcus.</title>
        <authorList>
            <person name="Biller S."/>
            <person name="Berube P."/>
            <person name="Thompson J."/>
            <person name="Kelly L."/>
            <person name="Roggensack S."/>
            <person name="Awad L."/>
            <person name="Roache-Johnson K."/>
            <person name="Ding H."/>
            <person name="Giovannoni S.J."/>
            <person name="Moore L.R."/>
            <person name="Chisholm S.W."/>
        </authorList>
    </citation>
    <scope>NUCLEOTIDE SEQUENCE [LARGE SCALE GENOMIC DNA]</scope>
    <source>
        <strain evidence="8">GP2</strain>
    </source>
</reference>
<evidence type="ECO:0000313" key="7">
    <source>
        <dbReference type="EMBL" id="KGF87955.1"/>
    </source>
</evidence>
<evidence type="ECO:0000256" key="5">
    <source>
        <dbReference type="ARBA" id="ARBA00023136"/>
    </source>
</evidence>